<sequence>MGNYQAAFMRYRSTDDHIVRRVLDEKWKAGKPMNQEEWATLAQNKTEMKKAADELPETVTESSAAREKKNEE</sequence>
<feature type="region of interest" description="Disordered" evidence="1">
    <location>
        <begin position="47"/>
        <end position="72"/>
    </location>
</feature>
<evidence type="ECO:0000313" key="3">
    <source>
        <dbReference type="Proteomes" id="UP000299102"/>
    </source>
</evidence>
<comment type="caution">
    <text evidence="2">The sequence shown here is derived from an EMBL/GenBank/DDBJ whole genome shotgun (WGS) entry which is preliminary data.</text>
</comment>
<dbReference type="OrthoDB" id="425681at2759"/>
<proteinExistence type="predicted"/>
<reference evidence="2 3" key="1">
    <citation type="journal article" date="2019" name="Commun. Biol.">
        <title>The bagworm genome reveals a unique fibroin gene that provides high tensile strength.</title>
        <authorList>
            <person name="Kono N."/>
            <person name="Nakamura H."/>
            <person name="Ohtoshi R."/>
            <person name="Tomita M."/>
            <person name="Numata K."/>
            <person name="Arakawa K."/>
        </authorList>
    </citation>
    <scope>NUCLEOTIDE SEQUENCE [LARGE SCALE GENOMIC DNA]</scope>
</reference>
<name>A0A4C2AEY9_EUMVA</name>
<accession>A0A4C2AEY9</accession>
<dbReference type="EMBL" id="BGZK01002994">
    <property type="protein sequence ID" value="GBP97729.1"/>
    <property type="molecule type" value="Genomic_DNA"/>
</dbReference>
<dbReference type="Proteomes" id="UP000299102">
    <property type="component" value="Unassembled WGS sequence"/>
</dbReference>
<gene>
    <name evidence="2" type="ORF">EVAR_70911_1</name>
</gene>
<keyword evidence="3" id="KW-1185">Reference proteome</keyword>
<evidence type="ECO:0000313" key="2">
    <source>
        <dbReference type="EMBL" id="GBP97729.1"/>
    </source>
</evidence>
<evidence type="ECO:0000256" key="1">
    <source>
        <dbReference type="SAM" id="MobiDB-lite"/>
    </source>
</evidence>
<protein>
    <submittedName>
        <fullName evidence="2">Uncharacterized protein</fullName>
    </submittedName>
</protein>
<organism evidence="2 3">
    <name type="scientific">Eumeta variegata</name>
    <name type="common">Bagworm moth</name>
    <name type="synonym">Eumeta japonica</name>
    <dbReference type="NCBI Taxonomy" id="151549"/>
    <lineage>
        <taxon>Eukaryota</taxon>
        <taxon>Metazoa</taxon>
        <taxon>Ecdysozoa</taxon>
        <taxon>Arthropoda</taxon>
        <taxon>Hexapoda</taxon>
        <taxon>Insecta</taxon>
        <taxon>Pterygota</taxon>
        <taxon>Neoptera</taxon>
        <taxon>Endopterygota</taxon>
        <taxon>Lepidoptera</taxon>
        <taxon>Glossata</taxon>
        <taxon>Ditrysia</taxon>
        <taxon>Tineoidea</taxon>
        <taxon>Psychidae</taxon>
        <taxon>Oiketicinae</taxon>
        <taxon>Eumeta</taxon>
    </lineage>
</organism>
<dbReference type="AlphaFoldDB" id="A0A4C2AEY9"/>